<dbReference type="RefSeq" id="WP_160776669.1">
    <property type="nucleotide sequence ID" value="NZ_WUMV01000007.1"/>
</dbReference>
<dbReference type="Pfam" id="PF06707">
    <property type="entry name" value="DUF1194"/>
    <property type="match status" value="1"/>
</dbReference>
<organism evidence="1 2">
    <name type="scientific">Stappia sediminis</name>
    <dbReference type="NCBI Taxonomy" id="2692190"/>
    <lineage>
        <taxon>Bacteria</taxon>
        <taxon>Pseudomonadati</taxon>
        <taxon>Pseudomonadota</taxon>
        <taxon>Alphaproteobacteria</taxon>
        <taxon>Hyphomicrobiales</taxon>
        <taxon>Stappiaceae</taxon>
        <taxon>Stappia</taxon>
    </lineage>
</organism>
<gene>
    <name evidence="1" type="ORF">GR183_16160</name>
</gene>
<protein>
    <submittedName>
        <fullName evidence="1">DUF1194 domain-containing protein</fullName>
    </submittedName>
</protein>
<dbReference type="Gene3D" id="3.40.50.410">
    <property type="entry name" value="von Willebrand factor, type A domain"/>
    <property type="match status" value="1"/>
</dbReference>
<accession>A0A7X3S967</accession>
<dbReference type="Proteomes" id="UP000433101">
    <property type="component" value="Unassembled WGS sequence"/>
</dbReference>
<dbReference type="AlphaFoldDB" id="A0A7X3S967"/>
<proteinExistence type="predicted"/>
<evidence type="ECO:0000313" key="2">
    <source>
        <dbReference type="Proteomes" id="UP000433101"/>
    </source>
</evidence>
<dbReference type="SUPFAM" id="SSF53300">
    <property type="entry name" value="vWA-like"/>
    <property type="match status" value="1"/>
</dbReference>
<dbReference type="InterPro" id="IPR036465">
    <property type="entry name" value="vWFA_dom_sf"/>
</dbReference>
<dbReference type="CDD" id="cd00198">
    <property type="entry name" value="vWFA"/>
    <property type="match status" value="1"/>
</dbReference>
<sequence length="253" mass="27352">MLAPYALPAAAAPLSLNYDPDSEVDVELVLAVDISQSMDRDEQEIQRAGYVSALTSEEVLEAIRIGPTGRIAVTYMEWGGAEEQFVVAEWAMINDAVTARAFAAKLAEAPIRHKQRTSIASALKQAVNLIQINRFNGMRKVIDISGDGPNNQGGRVTDARDQALTSGVVINGLPLMMKAEKNTWQAMMNLDHYYEDCVIGGPGAFAIPVRSTEAFADAIRMKLVLEIAGISPNANALVQKAAARKKVTCSLYD</sequence>
<reference evidence="1 2" key="1">
    <citation type="submission" date="2019-12" db="EMBL/GenBank/DDBJ databases">
        <authorList>
            <person name="Li M."/>
        </authorList>
    </citation>
    <scope>NUCLEOTIDE SEQUENCE [LARGE SCALE GENOMIC DNA]</scope>
    <source>
        <strain evidence="1 2">GBMRC 2046</strain>
    </source>
</reference>
<dbReference type="InterPro" id="IPR010607">
    <property type="entry name" value="DUF1194"/>
</dbReference>
<comment type="caution">
    <text evidence="1">The sequence shown here is derived from an EMBL/GenBank/DDBJ whole genome shotgun (WGS) entry which is preliminary data.</text>
</comment>
<name>A0A7X3S967_9HYPH</name>
<keyword evidence="2" id="KW-1185">Reference proteome</keyword>
<dbReference type="EMBL" id="WUMV01000007">
    <property type="protein sequence ID" value="MXN66450.1"/>
    <property type="molecule type" value="Genomic_DNA"/>
</dbReference>
<evidence type="ECO:0000313" key="1">
    <source>
        <dbReference type="EMBL" id="MXN66450.1"/>
    </source>
</evidence>